<keyword evidence="7" id="KW-0249">Electron transport</keyword>
<protein>
    <submittedName>
        <fullName evidence="14">Cytochrome b</fullName>
    </submittedName>
</protein>
<evidence type="ECO:0000256" key="7">
    <source>
        <dbReference type="ARBA" id="ARBA00022982"/>
    </source>
</evidence>
<comment type="caution">
    <text evidence="14">The sequence shown here is derived from an EMBL/GenBank/DDBJ whole genome shotgun (WGS) entry which is preliminary data.</text>
</comment>
<feature type="transmembrane region" description="Helical" evidence="12">
    <location>
        <begin position="153"/>
        <end position="176"/>
    </location>
</feature>
<dbReference type="InterPro" id="IPR016174">
    <property type="entry name" value="Di-haem_cyt_TM"/>
</dbReference>
<reference evidence="14 15" key="1">
    <citation type="submission" date="2024-10" db="EMBL/GenBank/DDBJ databases">
        <title>The Natural Products Discovery Center: Release of the First 8490 Sequenced Strains for Exploring Actinobacteria Biosynthetic Diversity.</title>
        <authorList>
            <person name="Kalkreuter E."/>
            <person name="Kautsar S.A."/>
            <person name="Yang D."/>
            <person name="Bader C.D."/>
            <person name="Teijaro C.N."/>
            <person name="Fluegel L."/>
            <person name="Davis C.M."/>
            <person name="Simpson J.R."/>
            <person name="Lauterbach L."/>
            <person name="Steele A.D."/>
            <person name="Gui C."/>
            <person name="Meng S."/>
            <person name="Li G."/>
            <person name="Viehrig K."/>
            <person name="Ye F."/>
            <person name="Su P."/>
            <person name="Kiefer A.F."/>
            <person name="Nichols A."/>
            <person name="Cepeda A.J."/>
            <person name="Yan W."/>
            <person name="Fan B."/>
            <person name="Jiang Y."/>
            <person name="Adhikari A."/>
            <person name="Zheng C.-J."/>
            <person name="Schuster L."/>
            <person name="Cowan T.M."/>
            <person name="Smanski M.J."/>
            <person name="Chevrette M.G."/>
            <person name="De Carvalho L.P.S."/>
            <person name="Shen B."/>
        </authorList>
    </citation>
    <scope>NUCLEOTIDE SEQUENCE [LARGE SCALE GENOMIC DNA]</scope>
    <source>
        <strain evidence="14 15">NPDC002593</strain>
    </source>
</reference>
<dbReference type="SUPFAM" id="SSF81342">
    <property type="entry name" value="Transmembrane di-heme cytochromes"/>
    <property type="match status" value="1"/>
</dbReference>
<name>A0ABW6SDG2_9NOCA</name>
<proteinExistence type="inferred from homology"/>
<evidence type="ECO:0000256" key="1">
    <source>
        <dbReference type="ARBA" id="ARBA00004651"/>
    </source>
</evidence>
<dbReference type="PANTHER" id="PTHR30529">
    <property type="entry name" value="CYTOCHROME B561"/>
    <property type="match status" value="1"/>
</dbReference>
<evidence type="ECO:0000256" key="4">
    <source>
        <dbReference type="ARBA" id="ARBA00022617"/>
    </source>
</evidence>
<evidence type="ECO:0000256" key="8">
    <source>
        <dbReference type="ARBA" id="ARBA00022989"/>
    </source>
</evidence>
<keyword evidence="8 12" id="KW-1133">Transmembrane helix</keyword>
<evidence type="ECO:0000256" key="9">
    <source>
        <dbReference type="ARBA" id="ARBA00023004"/>
    </source>
</evidence>
<dbReference type="EMBL" id="JBIAQY010000026">
    <property type="protein sequence ID" value="MFF3574361.1"/>
    <property type="molecule type" value="Genomic_DNA"/>
</dbReference>
<feature type="transmembrane region" description="Helical" evidence="12">
    <location>
        <begin position="52"/>
        <end position="74"/>
    </location>
</feature>
<dbReference type="Pfam" id="PF01292">
    <property type="entry name" value="Ni_hydr_CYTB"/>
    <property type="match status" value="1"/>
</dbReference>
<evidence type="ECO:0000256" key="11">
    <source>
        <dbReference type="ARBA" id="ARBA00037975"/>
    </source>
</evidence>
<keyword evidence="2" id="KW-0813">Transport</keyword>
<comment type="similarity">
    <text evidence="11">Belongs to the cytochrome b561 family.</text>
</comment>
<organism evidence="14 15">
    <name type="scientific">Nocardia jiangxiensis</name>
    <dbReference type="NCBI Taxonomy" id="282685"/>
    <lineage>
        <taxon>Bacteria</taxon>
        <taxon>Bacillati</taxon>
        <taxon>Actinomycetota</taxon>
        <taxon>Actinomycetes</taxon>
        <taxon>Mycobacteriales</taxon>
        <taxon>Nocardiaceae</taxon>
        <taxon>Nocardia</taxon>
    </lineage>
</organism>
<sequence length="185" mass="20028">MESESDVPQHIAASAPRDRFGRIARLLHWLMAVLIVTMVFLGAALVGTIGNYGLLLSLHKTIGIAILVLAVLRLVNRVRRSALPRSSLRGVERFVAGGSEALMYLLFLAQPLVGWALVSASGAPIELFGGIYLPAIAPADAHLYAELRTLHSWLAYALLAVFTAHMCAVLAHASILRDGLLRRML</sequence>
<feature type="domain" description="Cytochrome b561 bacterial/Ni-hydrogenase" evidence="13">
    <location>
        <begin position="19"/>
        <end position="185"/>
    </location>
</feature>
<dbReference type="Proteomes" id="UP001601992">
    <property type="component" value="Unassembled WGS sequence"/>
</dbReference>
<evidence type="ECO:0000313" key="14">
    <source>
        <dbReference type="EMBL" id="MFF3574361.1"/>
    </source>
</evidence>
<evidence type="ECO:0000313" key="15">
    <source>
        <dbReference type="Proteomes" id="UP001601992"/>
    </source>
</evidence>
<evidence type="ECO:0000256" key="6">
    <source>
        <dbReference type="ARBA" id="ARBA00022723"/>
    </source>
</evidence>
<evidence type="ECO:0000256" key="3">
    <source>
        <dbReference type="ARBA" id="ARBA00022475"/>
    </source>
</evidence>
<keyword evidence="3" id="KW-1003">Cell membrane</keyword>
<keyword evidence="6" id="KW-0479">Metal-binding</keyword>
<keyword evidence="4" id="KW-0349">Heme</keyword>
<keyword evidence="5 12" id="KW-0812">Transmembrane</keyword>
<dbReference type="PANTHER" id="PTHR30529:SF6">
    <property type="entry name" value="BLL0291 PROTEIN"/>
    <property type="match status" value="1"/>
</dbReference>
<keyword evidence="10 12" id="KW-0472">Membrane</keyword>
<dbReference type="InterPro" id="IPR011577">
    <property type="entry name" value="Cyt_b561_bac/Ni-Hgenase"/>
</dbReference>
<feature type="transmembrane region" description="Helical" evidence="12">
    <location>
        <begin position="26"/>
        <end position="46"/>
    </location>
</feature>
<keyword evidence="9" id="KW-0408">Iron</keyword>
<evidence type="ECO:0000256" key="10">
    <source>
        <dbReference type="ARBA" id="ARBA00023136"/>
    </source>
</evidence>
<evidence type="ECO:0000256" key="5">
    <source>
        <dbReference type="ARBA" id="ARBA00022692"/>
    </source>
</evidence>
<evidence type="ECO:0000256" key="12">
    <source>
        <dbReference type="SAM" id="Phobius"/>
    </source>
</evidence>
<dbReference type="InterPro" id="IPR052168">
    <property type="entry name" value="Cytochrome_b561_oxidase"/>
</dbReference>
<evidence type="ECO:0000256" key="2">
    <source>
        <dbReference type="ARBA" id="ARBA00022448"/>
    </source>
</evidence>
<keyword evidence="15" id="KW-1185">Reference proteome</keyword>
<comment type="subcellular location">
    <subcellularLocation>
        <location evidence="1">Cell membrane</location>
        <topology evidence="1">Multi-pass membrane protein</topology>
    </subcellularLocation>
</comment>
<dbReference type="RefSeq" id="WP_387406832.1">
    <property type="nucleotide sequence ID" value="NZ_JBIAQY010000026.1"/>
</dbReference>
<dbReference type="Gene3D" id="1.20.950.20">
    <property type="entry name" value="Transmembrane di-heme cytochromes, Chain C"/>
    <property type="match status" value="1"/>
</dbReference>
<gene>
    <name evidence="14" type="ORF">ACFYXQ_42095</name>
</gene>
<evidence type="ECO:0000259" key="13">
    <source>
        <dbReference type="Pfam" id="PF01292"/>
    </source>
</evidence>
<accession>A0ABW6SDG2</accession>